<name>A0ABR0EMH2_ZASCE</name>
<comment type="caution">
    <text evidence="1">The sequence shown here is derived from an EMBL/GenBank/DDBJ whole genome shotgun (WGS) entry which is preliminary data.</text>
</comment>
<gene>
    <name evidence="1" type="ORF">PRZ48_005875</name>
</gene>
<protein>
    <submittedName>
        <fullName evidence="1">Uncharacterized protein</fullName>
    </submittedName>
</protein>
<keyword evidence="2" id="KW-1185">Reference proteome</keyword>
<dbReference type="Proteomes" id="UP001305779">
    <property type="component" value="Unassembled WGS sequence"/>
</dbReference>
<dbReference type="EMBL" id="JAXOVC010000004">
    <property type="protein sequence ID" value="KAK4502450.1"/>
    <property type="molecule type" value="Genomic_DNA"/>
</dbReference>
<dbReference type="InterPro" id="IPR052985">
    <property type="entry name" value="CoA-trans_III_biosynth/detox"/>
</dbReference>
<accession>A0ABR0EMH2</accession>
<dbReference type="PANTHER" id="PTHR48229:SF2">
    <property type="entry name" value="CAIB_BAIF FAMILY PROTEIN"/>
    <property type="match status" value="1"/>
</dbReference>
<proteinExistence type="predicted"/>
<dbReference type="SUPFAM" id="SSF89796">
    <property type="entry name" value="CoA-transferase family III (CaiB/BaiF)"/>
    <property type="match status" value="1"/>
</dbReference>
<organism evidence="1 2">
    <name type="scientific">Zasmidium cellare</name>
    <name type="common">Wine cellar mold</name>
    <name type="synonym">Racodium cellare</name>
    <dbReference type="NCBI Taxonomy" id="395010"/>
    <lineage>
        <taxon>Eukaryota</taxon>
        <taxon>Fungi</taxon>
        <taxon>Dikarya</taxon>
        <taxon>Ascomycota</taxon>
        <taxon>Pezizomycotina</taxon>
        <taxon>Dothideomycetes</taxon>
        <taxon>Dothideomycetidae</taxon>
        <taxon>Mycosphaerellales</taxon>
        <taxon>Mycosphaerellaceae</taxon>
        <taxon>Zasmidium</taxon>
    </lineage>
</organism>
<evidence type="ECO:0000313" key="2">
    <source>
        <dbReference type="Proteomes" id="UP001305779"/>
    </source>
</evidence>
<evidence type="ECO:0000313" key="1">
    <source>
        <dbReference type="EMBL" id="KAK4502450.1"/>
    </source>
</evidence>
<reference evidence="1 2" key="1">
    <citation type="journal article" date="2023" name="G3 (Bethesda)">
        <title>A chromosome-level genome assembly of Zasmidium syzygii isolated from banana leaves.</title>
        <authorList>
            <person name="van Westerhoven A.C."/>
            <person name="Mehrabi R."/>
            <person name="Talebi R."/>
            <person name="Steentjes M.B.F."/>
            <person name="Corcolon B."/>
            <person name="Chong P.A."/>
            <person name="Kema G.H.J."/>
            <person name="Seidl M.F."/>
        </authorList>
    </citation>
    <scope>NUCLEOTIDE SEQUENCE [LARGE SCALE GENOMIC DNA]</scope>
    <source>
        <strain evidence="1 2">P124</strain>
    </source>
</reference>
<sequence>MAYSVQKEILDLLKNGILSHPKHEDLRNRFDQTAVDAIKFTGSPEPNIPINWRFAESVSALKGVEALLLRDYLDKRFGVVPGEIEINTDIHHMASSKYRQAVWGIYRTKDERFVHIHGSMNPDPTLKALGLPLDMPDTPDPANPIRDRIAESTATELDTLLNTTFHQPATICRTVSEYNSTPHALANQHRGL</sequence>
<dbReference type="PANTHER" id="PTHR48229">
    <property type="entry name" value="CAIB/BAIF FAMILY ENZYME (AFU_ORTHOLOGUE AFUA_1G05360)-RELATED"/>
    <property type="match status" value="1"/>
</dbReference>
<dbReference type="InterPro" id="IPR023606">
    <property type="entry name" value="CoA-Trfase_III_dom_1_sf"/>
</dbReference>